<evidence type="ECO:0000256" key="1">
    <source>
        <dbReference type="ARBA" id="ARBA00007673"/>
    </source>
</evidence>
<name>A0A8H4FL94_COLGL</name>
<organism evidence="3 4">
    <name type="scientific">Colletotrichum gloeosporioides</name>
    <name type="common">Anthracnose fungus</name>
    <name type="synonym">Glomerella cingulata</name>
    <dbReference type="NCBI Taxonomy" id="474922"/>
    <lineage>
        <taxon>Eukaryota</taxon>
        <taxon>Fungi</taxon>
        <taxon>Dikarya</taxon>
        <taxon>Ascomycota</taxon>
        <taxon>Pezizomycotina</taxon>
        <taxon>Sordariomycetes</taxon>
        <taxon>Hypocreomycetidae</taxon>
        <taxon>Glomerellales</taxon>
        <taxon>Glomerellaceae</taxon>
        <taxon>Colletotrichum</taxon>
        <taxon>Colletotrichum gloeosporioides species complex</taxon>
    </lineage>
</organism>
<comment type="similarity">
    <text evidence="1">Belongs to the PrpF family.</text>
</comment>
<dbReference type="EMBL" id="WVTB01000036">
    <property type="protein sequence ID" value="KAF3806240.1"/>
    <property type="molecule type" value="Genomic_DNA"/>
</dbReference>
<evidence type="ECO:0000256" key="2">
    <source>
        <dbReference type="ARBA" id="ARBA00023235"/>
    </source>
</evidence>
<dbReference type="PANTHER" id="PTHR43709:SF2">
    <property type="entry name" value="DUF453 DOMAIN PROTEIN (AFU_ORTHOLOGUE AFUA_6G00360)"/>
    <property type="match status" value="1"/>
</dbReference>
<protein>
    <submittedName>
        <fullName evidence="3">2-methyl-aconitate isomerase</fullName>
    </submittedName>
</protein>
<gene>
    <name evidence="3" type="ORF">GCG54_00006002</name>
</gene>
<keyword evidence="2 3" id="KW-0413">Isomerase</keyword>
<dbReference type="Proteomes" id="UP000613401">
    <property type="component" value="Unassembled WGS sequence"/>
</dbReference>
<reference evidence="3" key="1">
    <citation type="journal article" date="2020" name="Phytopathology">
        <title>Genome sequence and comparative analysis of Colletotrichum gloeosporioides isolated from Liriodendron leaves.</title>
        <authorList>
            <person name="Fu F.F."/>
            <person name="Hao Z."/>
            <person name="Wang P."/>
            <person name="Lu Y."/>
            <person name="Xue L.J."/>
            <person name="Wei G."/>
            <person name="Tian Y."/>
            <person name="Baishi H."/>
            <person name="Xu H."/>
            <person name="Shi J."/>
            <person name="Cheng T."/>
            <person name="Wang G."/>
            <person name="Yi Y."/>
            <person name="Chen J."/>
        </authorList>
    </citation>
    <scope>NUCLEOTIDE SEQUENCE</scope>
    <source>
        <strain evidence="3">Lc1</strain>
    </source>
</reference>
<keyword evidence="4" id="KW-1185">Reference proteome</keyword>
<dbReference type="GeneID" id="69013151"/>
<evidence type="ECO:0000313" key="3">
    <source>
        <dbReference type="EMBL" id="KAF3806240.1"/>
    </source>
</evidence>
<dbReference type="RefSeq" id="XP_045265399.1">
    <property type="nucleotide sequence ID" value="XM_045406016.1"/>
</dbReference>
<dbReference type="SUPFAM" id="SSF54506">
    <property type="entry name" value="Diaminopimelate epimerase-like"/>
    <property type="match status" value="2"/>
</dbReference>
<comment type="caution">
    <text evidence="3">The sequence shown here is derived from an EMBL/GenBank/DDBJ whole genome shotgun (WGS) entry which is preliminary data.</text>
</comment>
<reference evidence="3" key="2">
    <citation type="submission" date="2020-03" db="EMBL/GenBank/DDBJ databases">
        <authorList>
            <person name="Fu F.-F."/>
            <person name="Chen J."/>
        </authorList>
    </citation>
    <scope>NUCLEOTIDE SEQUENCE</scope>
    <source>
        <strain evidence="3">Lc1</strain>
    </source>
</reference>
<sequence length="401" mass="42681">MLAYARCGILQVVSKPRRSVGLLCPFNATISTRLHSSRSFPAIFVRGGTSNGLIIHRKDLPPQNDWHTVLPAAMGSPDPYGRQLNGIGSGISSTSKIIVLSPPSRPDVDVDYTFVQVGITDGSLDMAGNCGNMSSAVGPMSLDESLVDDPQIQEVDGHKYATVRIFNTNTSKVILSRFRVDGNPPRYCPDGDYTMDGVPGTNSPITLSFLDPAGAKTGKALPTGNACDWLQLSNDRSIKASLVDVSNPGVFVRASDLGIPSAEDLTPQAIEADPNLKAFLDEIRRAGASAMGLDPDVESVPKIVLLFSDTRSPDVDIRCLAMSMGQAHKAVPLTLALCLGAASQIPETIAAQIVDSRPRKSVVIGHPSGKVDIGTTFEGSKIKSADLHRTARVLMKGQVFY</sequence>
<dbReference type="GO" id="GO:0016853">
    <property type="term" value="F:isomerase activity"/>
    <property type="evidence" value="ECO:0007669"/>
    <property type="project" value="UniProtKB-KW"/>
</dbReference>
<dbReference type="Pfam" id="PF04303">
    <property type="entry name" value="PrpF"/>
    <property type="match status" value="1"/>
</dbReference>
<accession>A0A8H4FL94</accession>
<dbReference type="PANTHER" id="PTHR43709">
    <property type="entry name" value="ACONITATE ISOMERASE-RELATED"/>
    <property type="match status" value="1"/>
</dbReference>
<evidence type="ECO:0000313" key="4">
    <source>
        <dbReference type="Proteomes" id="UP000613401"/>
    </source>
</evidence>
<dbReference type="AlphaFoldDB" id="A0A8H4FL94"/>
<proteinExistence type="inferred from homology"/>
<dbReference type="Gene3D" id="3.10.310.10">
    <property type="entry name" value="Diaminopimelate Epimerase, Chain A, domain 1"/>
    <property type="match status" value="2"/>
</dbReference>
<dbReference type="InterPro" id="IPR007400">
    <property type="entry name" value="PrpF-like"/>
</dbReference>